<dbReference type="SUPFAM" id="SSF47323">
    <property type="entry name" value="Anticodon-binding domain of a subclass of class I aminoacyl-tRNA synthetases"/>
    <property type="match status" value="2"/>
</dbReference>
<evidence type="ECO:0000313" key="12">
    <source>
        <dbReference type="EMBL" id="ALU11434.1"/>
    </source>
</evidence>
<feature type="domain" description="Aminoacyl-tRNA synthetase class Ia" evidence="10">
    <location>
        <begin position="14"/>
        <end position="654"/>
    </location>
</feature>
<evidence type="ECO:0000256" key="5">
    <source>
        <dbReference type="ARBA" id="ARBA00022917"/>
    </source>
</evidence>
<evidence type="ECO:0000256" key="3">
    <source>
        <dbReference type="ARBA" id="ARBA00022741"/>
    </source>
</evidence>
<keyword evidence="2 9" id="KW-0436">Ligase</keyword>
<dbReference type="STRING" id="940295.EYM_00955"/>
<dbReference type="AlphaFoldDB" id="A0A0U3DVH6"/>
<dbReference type="InterPro" id="IPR014729">
    <property type="entry name" value="Rossmann-like_a/b/a_fold"/>
</dbReference>
<dbReference type="SUPFAM" id="SSF50677">
    <property type="entry name" value="ValRS/IleRS/LeuRS editing domain"/>
    <property type="match status" value="1"/>
</dbReference>
<dbReference type="CDD" id="cd07961">
    <property type="entry name" value="Anticodon_Ia_Ile_ABEc"/>
    <property type="match status" value="1"/>
</dbReference>
<dbReference type="SUPFAM" id="SSF52374">
    <property type="entry name" value="Nucleotidylyl transferase"/>
    <property type="match status" value="1"/>
</dbReference>
<evidence type="ECO:0000259" key="10">
    <source>
        <dbReference type="Pfam" id="PF00133"/>
    </source>
</evidence>
<dbReference type="GeneID" id="30679609"/>
<evidence type="ECO:0000256" key="1">
    <source>
        <dbReference type="ARBA" id="ARBA00013165"/>
    </source>
</evidence>
<dbReference type="GO" id="GO:0005737">
    <property type="term" value="C:cytoplasm"/>
    <property type="evidence" value="ECO:0007669"/>
    <property type="project" value="UniProtKB-UniRule"/>
</dbReference>
<evidence type="ECO:0000259" key="11">
    <source>
        <dbReference type="Pfam" id="PF08264"/>
    </source>
</evidence>
<evidence type="ECO:0000256" key="7">
    <source>
        <dbReference type="ARBA" id="ARBA00048359"/>
    </source>
</evidence>
<dbReference type="PROSITE" id="PS00178">
    <property type="entry name" value="AA_TRNA_LIGASE_I"/>
    <property type="match status" value="1"/>
</dbReference>
<proteinExistence type="inferred from homology"/>
<dbReference type="GO" id="GO:0000049">
    <property type="term" value="F:tRNA binding"/>
    <property type="evidence" value="ECO:0007669"/>
    <property type="project" value="InterPro"/>
</dbReference>
<dbReference type="Proteomes" id="UP000060778">
    <property type="component" value="Chromosome"/>
</dbReference>
<dbReference type="OrthoDB" id="30823at2157"/>
<keyword evidence="6 9" id="KW-0030">Aminoacyl-tRNA synthetase</keyword>
<evidence type="ECO:0000256" key="4">
    <source>
        <dbReference type="ARBA" id="ARBA00022840"/>
    </source>
</evidence>
<dbReference type="Pfam" id="PF19302">
    <property type="entry name" value="DUF5915"/>
    <property type="match status" value="1"/>
</dbReference>
<dbReference type="NCBIfam" id="TIGR00392">
    <property type="entry name" value="ileS"/>
    <property type="match status" value="1"/>
</dbReference>
<evidence type="ECO:0000256" key="9">
    <source>
        <dbReference type="RuleBase" id="RU363035"/>
    </source>
</evidence>
<dbReference type="PATRIC" id="fig|940295.4.peg.188"/>
<keyword evidence="5 9" id="KW-0648">Protein biosynthesis</keyword>
<evidence type="ECO:0000256" key="2">
    <source>
        <dbReference type="ARBA" id="ARBA00022598"/>
    </source>
</evidence>
<feature type="domain" description="Methionyl/Valyl/Leucyl/Isoleucyl-tRNA synthetase anticodon-binding" evidence="11">
    <location>
        <begin position="705"/>
        <end position="855"/>
    </location>
</feature>
<protein>
    <recommendedName>
        <fullName evidence="1 8">Isoleucine--tRNA ligase</fullName>
        <ecNumber evidence="1 8">6.1.1.5</ecNumber>
    </recommendedName>
</protein>
<dbReference type="RefSeq" id="WP_075049255.1">
    <property type="nucleotide sequence ID" value="NZ_CP006867.1"/>
</dbReference>
<name>A0A0U3DVH6_9CREN</name>
<dbReference type="EC" id="6.1.1.5" evidence="1 8"/>
<dbReference type="PRINTS" id="PR00984">
    <property type="entry name" value="TRNASYNTHILE"/>
</dbReference>
<dbReference type="GO" id="GO:0005524">
    <property type="term" value="F:ATP binding"/>
    <property type="evidence" value="ECO:0007669"/>
    <property type="project" value="UniProtKB-KW"/>
</dbReference>
<comment type="similarity">
    <text evidence="9">Belongs to the class-I aminoacyl-tRNA synthetase family.</text>
</comment>
<dbReference type="InterPro" id="IPR013155">
    <property type="entry name" value="M/V/L/I-tRNA-synth_anticd-bd"/>
</dbReference>
<evidence type="ECO:0000313" key="13">
    <source>
        <dbReference type="Proteomes" id="UP000060778"/>
    </source>
</evidence>
<dbReference type="InterPro" id="IPR002301">
    <property type="entry name" value="Ile-tRNA-ligase"/>
</dbReference>
<evidence type="ECO:0000256" key="6">
    <source>
        <dbReference type="ARBA" id="ARBA00023146"/>
    </source>
</evidence>
<dbReference type="Gene3D" id="1.10.730.10">
    <property type="entry name" value="Isoleucyl-tRNA Synthetase, Domain 1"/>
    <property type="match status" value="1"/>
</dbReference>
<comment type="catalytic activity">
    <reaction evidence="7">
        <text>tRNA(Ile) + L-isoleucine + ATP = L-isoleucyl-tRNA(Ile) + AMP + diphosphate</text>
        <dbReference type="Rhea" id="RHEA:11060"/>
        <dbReference type="Rhea" id="RHEA-COMP:9666"/>
        <dbReference type="Rhea" id="RHEA-COMP:9695"/>
        <dbReference type="ChEBI" id="CHEBI:30616"/>
        <dbReference type="ChEBI" id="CHEBI:33019"/>
        <dbReference type="ChEBI" id="CHEBI:58045"/>
        <dbReference type="ChEBI" id="CHEBI:78442"/>
        <dbReference type="ChEBI" id="CHEBI:78528"/>
        <dbReference type="ChEBI" id="CHEBI:456215"/>
        <dbReference type="EC" id="6.1.1.5"/>
    </reaction>
</comment>
<dbReference type="Gene3D" id="3.40.50.620">
    <property type="entry name" value="HUPs"/>
    <property type="match status" value="2"/>
</dbReference>
<dbReference type="PANTHER" id="PTHR42780:SF1">
    <property type="entry name" value="ISOLEUCINE--TRNA LIGASE, CYTOPLASMIC"/>
    <property type="match status" value="1"/>
</dbReference>
<dbReference type="EMBL" id="CP006867">
    <property type="protein sequence ID" value="ALU11434.1"/>
    <property type="molecule type" value="Genomic_DNA"/>
</dbReference>
<reference evidence="12 13" key="1">
    <citation type="submission" date="2013-11" db="EMBL/GenBank/DDBJ databases">
        <title>Comparative genomics of Ignicoccus.</title>
        <authorList>
            <person name="Podar M."/>
        </authorList>
    </citation>
    <scope>NUCLEOTIDE SEQUENCE [LARGE SCALE GENOMIC DNA]</scope>
    <source>
        <strain evidence="12 13">DSM 13165</strain>
    </source>
</reference>
<evidence type="ECO:0000256" key="8">
    <source>
        <dbReference type="NCBIfam" id="TIGR00392"/>
    </source>
</evidence>
<dbReference type="InterPro" id="IPR002300">
    <property type="entry name" value="aa-tRNA-synth_Ia"/>
</dbReference>
<dbReference type="InterPro" id="IPR009008">
    <property type="entry name" value="Val/Leu/Ile-tRNA-synth_edit"/>
</dbReference>
<sequence length="1025" mass="120707">MEAKYDPVKVEEEVLKFWKENKIYEKVKEISKKRGKSKPFRFLEGPPTANGFMHVGHMRGRTYKDVTLRFWRLRGYWVWDQAGWDTQGLPVELEVEKKYGFKSKKDIIKFGVDKFVQECQKLVDFYIDKWRRDSERMGLWLDYDNAYQTRHPKYLDAAWSYLKKMYDEGRIYKGFRVVAVCPRCETALSSHEVAQGYETVRDPSFYFKLPLKGEENVYLIAWTTTPWTIIANEAAAVHPEETYVKVKVNFNGKEEYWILAEKRLEPVAKEVGLKEYELVEKFKGSELIGKEYVHPLLEEVPAHKEHQRPNHTVIEGAYVRARKVVNGKEEVIKEIFVTMDSGTGIVHMAPAHGAEDFEASKEAGVKMFKPIRKDGHFTEEAGKYSGMWFKDAEKEVMKDLKRKGLAVHIGTIEHEYPHCWRCGTPLMYYADEQWFIKVEDLRDLMVNENDKVKWYPKWAYDRMRDWLQNAKDWTISRERFWGTPLPIWTCPKCGYRKAFGSLEEVKREAVNPEKVVDHHRPWIDEVRVRCPKCGAEMVREPYVVDVWLDSGVAHTAALHQIGKDDYWKLFYPYDWITEALDQTRGWFYTLLATGVTWHGRTPYKRVLTQGHILDKDGKKMSKSKGNVVWAEEAFKTYGADPVRFFFAVKSAPWESVRFDPKDIRFYKRTLDVLWNSVRFAKSYMELDKWDLSKFEEGLKYLEPEDHWVLHQVNQYSKKIIEAMEESSIHKAAQAWNELVNEVLSHKYVTLIRPRVWEEEESPSKLAAYSTLYAVLEATIVMGSIFVPFLAEYLYQNFSRKLGREEESVHMLTWPEEFTVQNEEIAQAVEEFLEAGDKILSLRMERGIKRRWPLPEAIVVPKKFGEKRLKKLVKREKGVEEMEVEVPVISRPVIEEASKVLKVYANVLDVRLSDERPSGDYDVIEEPDFWVYVKVKMDEKVKALGLVREVIRRIQVMRKEENLELDYVLRKVVIWAPEDLKEAVREYKDYVAREVRAEEIELVDEPFEGGKKWEVEGKELIVKLVK</sequence>
<dbReference type="Pfam" id="PF08264">
    <property type="entry name" value="Anticodon_1"/>
    <property type="match status" value="1"/>
</dbReference>
<keyword evidence="4 9" id="KW-0067">ATP-binding</keyword>
<gene>
    <name evidence="12" type="ORF">EYM_00955</name>
</gene>
<dbReference type="InterPro" id="IPR033709">
    <property type="entry name" value="Anticodon_Ile_ABEc"/>
</dbReference>
<dbReference type="Pfam" id="PF00133">
    <property type="entry name" value="tRNA-synt_1"/>
    <property type="match status" value="1"/>
</dbReference>
<accession>A0A0U3DVH6</accession>
<dbReference type="InterPro" id="IPR009080">
    <property type="entry name" value="tRNAsynth_Ia_anticodon-bd"/>
</dbReference>
<dbReference type="PANTHER" id="PTHR42780">
    <property type="entry name" value="SOLEUCYL-TRNA SYNTHETASE"/>
    <property type="match status" value="1"/>
</dbReference>
<dbReference type="GO" id="GO:0004822">
    <property type="term" value="F:isoleucine-tRNA ligase activity"/>
    <property type="evidence" value="ECO:0007669"/>
    <property type="project" value="UniProtKB-UniRule"/>
</dbReference>
<keyword evidence="13" id="KW-1185">Reference proteome</keyword>
<dbReference type="GO" id="GO:0002161">
    <property type="term" value="F:aminoacyl-tRNA deacylase activity"/>
    <property type="evidence" value="ECO:0007669"/>
    <property type="project" value="InterPro"/>
</dbReference>
<keyword evidence="3 9" id="KW-0547">Nucleotide-binding</keyword>
<organism evidence="12 13">
    <name type="scientific">Ignicoccus islandicus DSM 13165</name>
    <dbReference type="NCBI Taxonomy" id="940295"/>
    <lineage>
        <taxon>Archaea</taxon>
        <taxon>Thermoproteota</taxon>
        <taxon>Thermoprotei</taxon>
        <taxon>Desulfurococcales</taxon>
        <taxon>Desulfurococcaceae</taxon>
        <taxon>Ignicoccus</taxon>
    </lineage>
</organism>
<dbReference type="InterPro" id="IPR001412">
    <property type="entry name" value="aa-tRNA-synth_I_CS"/>
</dbReference>
<dbReference type="GO" id="GO:0006428">
    <property type="term" value="P:isoleucyl-tRNA aminoacylation"/>
    <property type="evidence" value="ECO:0007669"/>
    <property type="project" value="UniProtKB-UniRule"/>
</dbReference>
<dbReference type="InterPro" id="IPR023586">
    <property type="entry name" value="Ile-tRNA-ligase_type2"/>
</dbReference>
<dbReference type="KEGG" id="iis:EYM_00955"/>